<organism evidence="9 10">
    <name type="scientific">Oopsacas minuta</name>
    <dbReference type="NCBI Taxonomy" id="111878"/>
    <lineage>
        <taxon>Eukaryota</taxon>
        <taxon>Metazoa</taxon>
        <taxon>Porifera</taxon>
        <taxon>Hexactinellida</taxon>
        <taxon>Hexasterophora</taxon>
        <taxon>Lyssacinosida</taxon>
        <taxon>Leucopsacidae</taxon>
        <taxon>Oopsacas</taxon>
    </lineage>
</organism>
<dbReference type="AlphaFoldDB" id="A0AAV7JMZ3"/>
<evidence type="ECO:0000256" key="5">
    <source>
        <dbReference type="ARBA" id="ARBA00022840"/>
    </source>
</evidence>
<evidence type="ECO:0000256" key="7">
    <source>
        <dbReference type="RuleBase" id="RU000304"/>
    </source>
</evidence>
<dbReference type="GO" id="GO:0005524">
    <property type="term" value="F:ATP binding"/>
    <property type="evidence" value="ECO:0007669"/>
    <property type="project" value="UniProtKB-UniRule"/>
</dbReference>
<accession>A0AAV7JMZ3</accession>
<evidence type="ECO:0000256" key="1">
    <source>
        <dbReference type="ARBA" id="ARBA00022527"/>
    </source>
</evidence>
<evidence type="ECO:0000313" key="9">
    <source>
        <dbReference type="EMBL" id="KAI6650193.1"/>
    </source>
</evidence>
<evidence type="ECO:0000256" key="4">
    <source>
        <dbReference type="ARBA" id="ARBA00022777"/>
    </source>
</evidence>
<dbReference type="SMART" id="SM00220">
    <property type="entry name" value="S_TKc"/>
    <property type="match status" value="1"/>
</dbReference>
<evidence type="ECO:0000259" key="8">
    <source>
        <dbReference type="PROSITE" id="PS50011"/>
    </source>
</evidence>
<keyword evidence="3 6" id="KW-0547">Nucleotide-binding</keyword>
<reference evidence="9 10" key="1">
    <citation type="journal article" date="2023" name="BMC Biol.">
        <title>The compact genome of the sponge Oopsacas minuta (Hexactinellida) is lacking key metazoan core genes.</title>
        <authorList>
            <person name="Santini S."/>
            <person name="Schenkelaars Q."/>
            <person name="Jourda C."/>
            <person name="Duchesne M."/>
            <person name="Belahbib H."/>
            <person name="Rocher C."/>
            <person name="Selva M."/>
            <person name="Riesgo A."/>
            <person name="Vervoort M."/>
            <person name="Leys S.P."/>
            <person name="Kodjabachian L."/>
            <person name="Le Bivic A."/>
            <person name="Borchiellini C."/>
            <person name="Claverie J.M."/>
            <person name="Renard E."/>
        </authorList>
    </citation>
    <scope>NUCLEOTIDE SEQUENCE [LARGE SCALE GENOMIC DNA]</scope>
    <source>
        <strain evidence="9">SPO-2</strain>
    </source>
</reference>
<dbReference type="InterPro" id="IPR000719">
    <property type="entry name" value="Prot_kinase_dom"/>
</dbReference>
<comment type="similarity">
    <text evidence="7">Belongs to the protein kinase superfamily.</text>
</comment>
<keyword evidence="2" id="KW-0808">Transferase</keyword>
<dbReference type="PANTHER" id="PTHR24355">
    <property type="entry name" value="G PROTEIN-COUPLED RECEPTOR KINASE/RIBOSOMAL PROTEIN S6 KINASE"/>
    <property type="match status" value="1"/>
</dbReference>
<dbReference type="PROSITE" id="PS00108">
    <property type="entry name" value="PROTEIN_KINASE_ST"/>
    <property type="match status" value="1"/>
</dbReference>
<dbReference type="CDD" id="cd05123">
    <property type="entry name" value="STKc_AGC"/>
    <property type="match status" value="1"/>
</dbReference>
<dbReference type="FunFam" id="1.10.510.10:FF:000571">
    <property type="entry name" value="Maternal embryonic leucine zipper kinase"/>
    <property type="match status" value="1"/>
</dbReference>
<dbReference type="InterPro" id="IPR045270">
    <property type="entry name" value="STKc_AGC"/>
</dbReference>
<feature type="domain" description="Protein kinase" evidence="8">
    <location>
        <begin position="21"/>
        <end position="277"/>
    </location>
</feature>
<dbReference type="FunFam" id="3.30.200.20:FF:000042">
    <property type="entry name" value="Aurora kinase A"/>
    <property type="match status" value="1"/>
</dbReference>
<keyword evidence="4 9" id="KW-0418">Kinase</keyword>
<dbReference type="GO" id="GO:0004674">
    <property type="term" value="F:protein serine/threonine kinase activity"/>
    <property type="evidence" value="ECO:0007669"/>
    <property type="project" value="UniProtKB-KW"/>
</dbReference>
<dbReference type="Gene3D" id="3.30.200.20">
    <property type="entry name" value="Phosphorylase Kinase, domain 1"/>
    <property type="match status" value="1"/>
</dbReference>
<dbReference type="Proteomes" id="UP001165289">
    <property type="component" value="Unassembled WGS sequence"/>
</dbReference>
<evidence type="ECO:0000256" key="6">
    <source>
        <dbReference type="PROSITE-ProRule" id="PRU10141"/>
    </source>
</evidence>
<dbReference type="InterPro" id="IPR011009">
    <property type="entry name" value="Kinase-like_dom_sf"/>
</dbReference>
<dbReference type="Pfam" id="PF00069">
    <property type="entry name" value="Pkinase"/>
    <property type="match status" value="1"/>
</dbReference>
<keyword evidence="10" id="KW-1185">Reference proteome</keyword>
<protein>
    <submittedName>
        <fullName evidence="9">RAC family serine/threonine-protein kinase-like</fullName>
    </submittedName>
</protein>
<keyword evidence="1 7" id="KW-0723">Serine/threonine-protein kinase</keyword>
<dbReference type="PANTHER" id="PTHR24355:SF1">
    <property type="entry name" value="RIBOSOMAL PROTEIN S6 KINASE-RELATED PROTEIN"/>
    <property type="match status" value="1"/>
</dbReference>
<keyword evidence="5 6" id="KW-0067">ATP-binding</keyword>
<dbReference type="InterPro" id="IPR008271">
    <property type="entry name" value="Ser/Thr_kinase_AS"/>
</dbReference>
<dbReference type="Gene3D" id="1.10.510.10">
    <property type="entry name" value="Transferase(Phosphotransferase) domain 1"/>
    <property type="match status" value="1"/>
</dbReference>
<dbReference type="SUPFAM" id="SSF56112">
    <property type="entry name" value="Protein kinase-like (PK-like)"/>
    <property type="match status" value="1"/>
</dbReference>
<comment type="caution">
    <text evidence="9">The sequence shown here is derived from an EMBL/GenBank/DDBJ whole genome shotgun (WGS) entry which is preliminary data.</text>
</comment>
<proteinExistence type="inferred from homology"/>
<sequence>MSNWVKIISTINSVSHSYSSLRYLKKIGAGSFATVFEVQNSETRNNYALKVINKDKITNSNLLRRINQEIHIHKSLDSPFIIKYHKSWETDSSICILLELAKRGDLFTVWRRQKILPDYSICKYLAQIATALDYMHQNEVVYRDLKLENVLLSDKGEVKLSDFGLAGKLCKGKHDLTFCGTMEYMSPEMLAASFYSHSTDFWSLGVLAYSLIFGRYPYQPEATYNDMINKVLSCRPSYSSPSSVISQSCKSLLDGLLEVSAKKRIASLDELKEHAYFRSFDFSSLREIRRDGFQLGSKFPLMQHIRNAINTPMKINMQENRTFEF</sequence>
<dbReference type="InterPro" id="IPR017441">
    <property type="entry name" value="Protein_kinase_ATP_BS"/>
</dbReference>
<dbReference type="PROSITE" id="PS50011">
    <property type="entry name" value="PROTEIN_KINASE_DOM"/>
    <property type="match status" value="1"/>
</dbReference>
<dbReference type="EMBL" id="JAKMXF010000313">
    <property type="protein sequence ID" value="KAI6650193.1"/>
    <property type="molecule type" value="Genomic_DNA"/>
</dbReference>
<evidence type="ECO:0000256" key="2">
    <source>
        <dbReference type="ARBA" id="ARBA00022679"/>
    </source>
</evidence>
<name>A0AAV7JMZ3_9METZ</name>
<feature type="binding site" evidence="6">
    <location>
        <position position="50"/>
    </location>
    <ligand>
        <name>ATP</name>
        <dbReference type="ChEBI" id="CHEBI:30616"/>
    </ligand>
</feature>
<gene>
    <name evidence="9" type="ORF">LOD99_6110</name>
</gene>
<evidence type="ECO:0000313" key="10">
    <source>
        <dbReference type="Proteomes" id="UP001165289"/>
    </source>
</evidence>
<dbReference type="PROSITE" id="PS00107">
    <property type="entry name" value="PROTEIN_KINASE_ATP"/>
    <property type="match status" value="1"/>
</dbReference>
<evidence type="ECO:0000256" key="3">
    <source>
        <dbReference type="ARBA" id="ARBA00022741"/>
    </source>
</evidence>